<dbReference type="Proteomes" id="UP000317938">
    <property type="component" value="Unassembled WGS sequence"/>
</dbReference>
<reference evidence="8 9" key="1">
    <citation type="submission" date="2019-07" db="EMBL/GenBank/DDBJ databases">
        <title>Diversity of Bacteria from Kongsfjorden, Arctic.</title>
        <authorList>
            <person name="Yu Y."/>
        </authorList>
    </citation>
    <scope>NUCLEOTIDE SEQUENCE [LARGE SCALE GENOMIC DNA]</scope>
    <source>
        <strain evidence="8 9">SM1927</strain>
    </source>
</reference>
<keyword evidence="9" id="KW-1185">Reference proteome</keyword>
<evidence type="ECO:0000256" key="3">
    <source>
        <dbReference type="ARBA" id="ARBA00010037"/>
    </source>
</evidence>
<dbReference type="RefSeq" id="WP_145234170.1">
    <property type="nucleotide sequence ID" value="NZ_VNFF01000003.1"/>
</dbReference>
<proteinExistence type="inferred from homology"/>
<evidence type="ECO:0000256" key="6">
    <source>
        <dbReference type="ARBA" id="ARBA00022833"/>
    </source>
</evidence>
<evidence type="ECO:0000256" key="5">
    <source>
        <dbReference type="ARBA" id="ARBA00022723"/>
    </source>
</evidence>
<dbReference type="InterPro" id="IPR036409">
    <property type="entry name" value="Aldolase_II/adducin_N_sf"/>
</dbReference>
<dbReference type="Pfam" id="PF00596">
    <property type="entry name" value="Aldolase_II"/>
    <property type="match status" value="1"/>
</dbReference>
<dbReference type="Gene3D" id="3.40.225.10">
    <property type="entry name" value="Class II aldolase/adducin N-terminal domain"/>
    <property type="match status" value="1"/>
</dbReference>
<dbReference type="InterPro" id="IPR001303">
    <property type="entry name" value="Aldolase_II/adducin_N"/>
</dbReference>
<dbReference type="NCBIfam" id="NF006047">
    <property type="entry name" value="PRK08193.1"/>
    <property type="match status" value="1"/>
</dbReference>
<evidence type="ECO:0000256" key="1">
    <source>
        <dbReference type="ARBA" id="ARBA00001726"/>
    </source>
</evidence>
<comment type="caution">
    <text evidence="8">The sequence shown here is derived from an EMBL/GenBank/DDBJ whole genome shotgun (WGS) entry which is preliminary data.</text>
</comment>
<organism evidence="8 9">
    <name type="scientific">Pseudoalteromonas neustonica</name>
    <dbReference type="NCBI Taxonomy" id="1840331"/>
    <lineage>
        <taxon>Bacteria</taxon>
        <taxon>Pseudomonadati</taxon>
        <taxon>Pseudomonadota</taxon>
        <taxon>Gammaproteobacteria</taxon>
        <taxon>Alteromonadales</taxon>
        <taxon>Pseudoalteromonadaceae</taxon>
        <taxon>Pseudoalteromonas</taxon>
    </lineage>
</organism>
<evidence type="ECO:0000313" key="8">
    <source>
        <dbReference type="EMBL" id="TVU85388.1"/>
    </source>
</evidence>
<dbReference type="EC" id="5.1.3.4" evidence="4"/>
<protein>
    <recommendedName>
        <fullName evidence="4">L-ribulose-5-phosphate 4-epimerase</fullName>
        <ecNumber evidence="4">5.1.3.4</ecNumber>
    </recommendedName>
</protein>
<sequence length="233" mass="26046">MSYTELKREVFEANMELQRRGLVIYTFGNVSQIDRDKGVIAIKPSGVSYDQMKAEDMVIVDLENNIVEGSMRPSSDTKTHIHLYRHFNEIGGVTHTHSTYATAWAQAKQSIPCFGTTHADYVHGDITCTRELTDAQVNGDYELETGIQITDAYKGRDPKAAPMVIVAGHAPFTWGKDAAQSVYHAALLEEIARMAYLTRTLDQNAGALKKSVMDKHYLRKHGKDAYYGQSNRG</sequence>
<evidence type="ECO:0000256" key="4">
    <source>
        <dbReference type="ARBA" id="ARBA00013186"/>
    </source>
</evidence>
<dbReference type="NCBIfam" id="NF009003">
    <property type="entry name" value="PRK12348.1"/>
    <property type="match status" value="1"/>
</dbReference>
<evidence type="ECO:0000259" key="7">
    <source>
        <dbReference type="SMART" id="SM01007"/>
    </source>
</evidence>
<evidence type="ECO:0000313" key="9">
    <source>
        <dbReference type="Proteomes" id="UP000317938"/>
    </source>
</evidence>
<evidence type="ECO:0000256" key="2">
    <source>
        <dbReference type="ARBA" id="ARBA00001947"/>
    </source>
</evidence>
<keyword evidence="5" id="KW-0479">Metal-binding</keyword>
<feature type="domain" description="Class II aldolase/adducin N-terminal" evidence="7">
    <location>
        <begin position="8"/>
        <end position="196"/>
    </location>
</feature>
<comment type="cofactor">
    <cofactor evidence="2">
        <name>Zn(2+)</name>
        <dbReference type="ChEBI" id="CHEBI:29105"/>
    </cofactor>
</comment>
<dbReference type="InterPro" id="IPR050197">
    <property type="entry name" value="Aldolase_class_II_sugar_metab"/>
</dbReference>
<keyword evidence="6" id="KW-0862">Zinc</keyword>
<dbReference type="SUPFAM" id="SSF53639">
    <property type="entry name" value="AraD/HMP-PK domain-like"/>
    <property type="match status" value="1"/>
</dbReference>
<dbReference type="PANTHER" id="PTHR22789">
    <property type="entry name" value="FUCULOSE PHOSPHATE ALDOLASE"/>
    <property type="match status" value="1"/>
</dbReference>
<accession>A0ABY3FI79</accession>
<comment type="similarity">
    <text evidence="3">Belongs to the aldolase class II family. AraD/FucA subfamily.</text>
</comment>
<name>A0ABY3FI79_9GAMM</name>
<dbReference type="EMBL" id="VNFF01000003">
    <property type="protein sequence ID" value="TVU85388.1"/>
    <property type="molecule type" value="Genomic_DNA"/>
</dbReference>
<dbReference type="PANTHER" id="PTHR22789:SF8">
    <property type="entry name" value="L-RIBULOSE-5-PHOSPHATE 4-EPIMERASE SGBE"/>
    <property type="match status" value="1"/>
</dbReference>
<dbReference type="SMART" id="SM01007">
    <property type="entry name" value="Aldolase_II"/>
    <property type="match status" value="1"/>
</dbReference>
<gene>
    <name evidence="8" type="ORF">FQP85_03420</name>
</gene>
<comment type="catalytic activity">
    <reaction evidence="1">
        <text>L-ribulose 5-phosphate = D-xylulose 5-phosphate</text>
        <dbReference type="Rhea" id="RHEA:22368"/>
        <dbReference type="ChEBI" id="CHEBI:57737"/>
        <dbReference type="ChEBI" id="CHEBI:58226"/>
        <dbReference type="EC" id="5.1.3.4"/>
    </reaction>
</comment>